<dbReference type="SUPFAM" id="SSF57756">
    <property type="entry name" value="Retrovirus zinc finger-like domains"/>
    <property type="match status" value="1"/>
</dbReference>
<accession>A0ABR2HGX5</accession>
<dbReference type="Pfam" id="PF16588">
    <property type="entry name" value="zf-C2H2_10"/>
    <property type="match status" value="1"/>
</dbReference>
<protein>
    <submittedName>
        <fullName evidence="1">Uncharacterized protein</fullName>
    </submittedName>
</protein>
<proteinExistence type="predicted"/>
<evidence type="ECO:0000313" key="1">
    <source>
        <dbReference type="EMBL" id="KAK8847089.1"/>
    </source>
</evidence>
<organism evidence="1 2">
    <name type="scientific">Tritrichomonas musculus</name>
    <dbReference type="NCBI Taxonomy" id="1915356"/>
    <lineage>
        <taxon>Eukaryota</taxon>
        <taxon>Metamonada</taxon>
        <taxon>Parabasalia</taxon>
        <taxon>Tritrichomonadida</taxon>
        <taxon>Tritrichomonadidae</taxon>
        <taxon>Tritrichomonas</taxon>
    </lineage>
</organism>
<dbReference type="EMBL" id="JAPFFF010000028">
    <property type="protein sequence ID" value="KAK8847089.1"/>
    <property type="molecule type" value="Genomic_DNA"/>
</dbReference>
<dbReference type="InterPro" id="IPR036875">
    <property type="entry name" value="Znf_CCHC_sf"/>
</dbReference>
<comment type="caution">
    <text evidence="1">The sequence shown here is derived from an EMBL/GenBank/DDBJ whole genome shotgun (WGS) entry which is preliminary data.</text>
</comment>
<sequence>MQVQSERKKAKDQNFYDGFNLLPNKDLPQIGHMALKILSEEYTSFLNKYDNSPFCTWCHLRNSSFHAFALPCRYIMTKNQPQFKLRDFHPRYLRIEVEPTQIANSIDITPKTNNNNLNSYTNIMATLSPYASVAPRVPEVMSIFNDAIDKLHSTKSNINEGMPPTLAIKGKLPAHPANNVVLAGAPKTKKNVQCSYCHEFGHNEASCKKRKADQMQLPF</sequence>
<gene>
    <name evidence="1" type="ORF">M9Y10_019668</name>
</gene>
<name>A0ABR2HGX5_9EUKA</name>
<evidence type="ECO:0000313" key="2">
    <source>
        <dbReference type="Proteomes" id="UP001470230"/>
    </source>
</evidence>
<keyword evidence="2" id="KW-1185">Reference proteome</keyword>
<reference evidence="1 2" key="1">
    <citation type="submission" date="2024-04" db="EMBL/GenBank/DDBJ databases">
        <title>Tritrichomonas musculus Genome.</title>
        <authorList>
            <person name="Alves-Ferreira E."/>
            <person name="Grigg M."/>
            <person name="Lorenzi H."/>
            <person name="Galac M."/>
        </authorList>
    </citation>
    <scope>NUCLEOTIDE SEQUENCE [LARGE SCALE GENOMIC DNA]</scope>
    <source>
        <strain evidence="1 2">EAF2021</strain>
    </source>
</reference>
<dbReference type="Proteomes" id="UP001470230">
    <property type="component" value="Unassembled WGS sequence"/>
</dbReference>